<sequence length="129" mass="15015">MAKVLVGVCSDTRCFSVHRWIKLRGITSTWHNCSPAMRMWCKRGINSQSYSVIELLNKYRIHSSTKKAEPYQCLSIVRSICSAFVDWRPLTDRLQKASRSVLKTVCSLPHCPGFRRRYWQPDPLSDYNC</sequence>
<keyword evidence="1" id="KW-1185">Reference proteome</keyword>
<name>A0A915HN27_ROMCU</name>
<accession>A0A915HN27</accession>
<dbReference type="WBParaSite" id="nRc.2.0.1.t02757-RA">
    <property type="protein sequence ID" value="nRc.2.0.1.t02757-RA"/>
    <property type="gene ID" value="nRc.2.0.1.g02757"/>
</dbReference>
<organism evidence="1 2">
    <name type="scientific">Romanomermis culicivorax</name>
    <name type="common">Nematode worm</name>
    <dbReference type="NCBI Taxonomy" id="13658"/>
    <lineage>
        <taxon>Eukaryota</taxon>
        <taxon>Metazoa</taxon>
        <taxon>Ecdysozoa</taxon>
        <taxon>Nematoda</taxon>
        <taxon>Enoplea</taxon>
        <taxon>Dorylaimia</taxon>
        <taxon>Mermithida</taxon>
        <taxon>Mermithoidea</taxon>
        <taxon>Mermithidae</taxon>
        <taxon>Romanomermis</taxon>
    </lineage>
</organism>
<protein>
    <submittedName>
        <fullName evidence="2">Uncharacterized protein</fullName>
    </submittedName>
</protein>
<reference evidence="2" key="1">
    <citation type="submission" date="2022-11" db="UniProtKB">
        <authorList>
            <consortium name="WormBaseParasite"/>
        </authorList>
    </citation>
    <scope>IDENTIFICATION</scope>
</reference>
<evidence type="ECO:0000313" key="2">
    <source>
        <dbReference type="WBParaSite" id="nRc.2.0.1.t02757-RA"/>
    </source>
</evidence>
<dbReference type="Proteomes" id="UP000887565">
    <property type="component" value="Unplaced"/>
</dbReference>
<evidence type="ECO:0000313" key="1">
    <source>
        <dbReference type="Proteomes" id="UP000887565"/>
    </source>
</evidence>
<proteinExistence type="predicted"/>
<dbReference type="AlphaFoldDB" id="A0A915HN27"/>